<dbReference type="RefSeq" id="WP_211470435.1">
    <property type="nucleotide sequence ID" value="NZ_JAGSXH010000107.1"/>
</dbReference>
<protein>
    <submittedName>
        <fullName evidence="1">Uncharacterized protein</fullName>
    </submittedName>
</protein>
<organism evidence="1 2">
    <name type="scientific">Actinocrinis puniceicyclus</name>
    <dbReference type="NCBI Taxonomy" id="977794"/>
    <lineage>
        <taxon>Bacteria</taxon>
        <taxon>Bacillati</taxon>
        <taxon>Actinomycetota</taxon>
        <taxon>Actinomycetes</taxon>
        <taxon>Catenulisporales</taxon>
        <taxon>Actinospicaceae</taxon>
        <taxon>Actinocrinis</taxon>
    </lineage>
</organism>
<dbReference type="Proteomes" id="UP000677913">
    <property type="component" value="Unassembled WGS sequence"/>
</dbReference>
<dbReference type="EMBL" id="JAGSXH010000107">
    <property type="protein sequence ID" value="MBS2965897.1"/>
    <property type="molecule type" value="Genomic_DNA"/>
</dbReference>
<name>A0A8J7WTV1_9ACTN</name>
<dbReference type="AlphaFoldDB" id="A0A8J7WTV1"/>
<dbReference type="InterPro" id="IPR036906">
    <property type="entry name" value="ATPase_V1_fsu_sf"/>
</dbReference>
<reference evidence="1" key="1">
    <citation type="submission" date="2021-04" db="EMBL/GenBank/DDBJ databases">
        <title>Genome based classification of Actinospica acidithermotolerans sp. nov., an actinobacterium isolated from an Indonesian hot spring.</title>
        <authorList>
            <person name="Kusuma A.B."/>
            <person name="Putra K.E."/>
            <person name="Nafisah S."/>
            <person name="Loh J."/>
            <person name="Nouioui I."/>
            <person name="Goodfellow M."/>
        </authorList>
    </citation>
    <scope>NUCLEOTIDE SEQUENCE</scope>
    <source>
        <strain evidence="1">DSM 45618</strain>
    </source>
</reference>
<accession>A0A8J7WTV1</accession>
<evidence type="ECO:0000313" key="1">
    <source>
        <dbReference type="EMBL" id="MBS2965897.1"/>
    </source>
</evidence>
<dbReference type="GO" id="GO:0034220">
    <property type="term" value="P:monoatomic ion transmembrane transport"/>
    <property type="evidence" value="ECO:0007669"/>
    <property type="project" value="InterPro"/>
</dbReference>
<comment type="caution">
    <text evidence="1">The sequence shown here is derived from an EMBL/GenBank/DDBJ whole genome shotgun (WGS) entry which is preliminary data.</text>
</comment>
<dbReference type="SUPFAM" id="SSF159468">
    <property type="entry name" value="AtpF-like"/>
    <property type="match status" value="1"/>
</dbReference>
<proteinExistence type="predicted"/>
<sequence>MPGSATIAALGADARTRGYALAGVRVAVAEDDESVHAAWRGLPPEVAIVILTPDAARVLGPALLDASDRLTVVMP</sequence>
<keyword evidence="2" id="KW-1185">Reference proteome</keyword>
<gene>
    <name evidence="1" type="ORF">KGA66_22805</name>
</gene>
<evidence type="ECO:0000313" key="2">
    <source>
        <dbReference type="Proteomes" id="UP000677913"/>
    </source>
</evidence>